<dbReference type="CDD" id="cd19925">
    <property type="entry name" value="REC_citrate_TCS"/>
    <property type="match status" value="1"/>
</dbReference>
<dbReference type="InterPro" id="IPR036390">
    <property type="entry name" value="WH_DNA-bd_sf"/>
</dbReference>
<sequence length="231" mass="24882">MTPASLIRVLVVEDEPVVAQVHAEYVRRTDGYTPAGIAHTAAEALRFLQAPDADVDLVLLDMNLPDLHGLDLLRRIRGAGIPADVIAVTAVRELPVVRQAMSAGIAQYLIKPFTFAAFSTKLGAYREFHANLAAQGSSATQSEVDRALAALRPAVPAVLPKGLSPETLDAVSGALRQAGVPMSASEVSAALSMSRITVRRYLEHLAAQRVVLRTPRYGSPGRPELEYAWRR</sequence>
<evidence type="ECO:0000313" key="12">
    <source>
        <dbReference type="EMBL" id="GAA1915506.1"/>
    </source>
</evidence>
<dbReference type="SUPFAM" id="SSF46785">
    <property type="entry name" value="Winged helix' DNA-binding domain"/>
    <property type="match status" value="1"/>
</dbReference>
<dbReference type="Gene3D" id="1.10.10.10">
    <property type="entry name" value="Winged helix-like DNA-binding domain superfamily/Winged helix DNA-binding domain"/>
    <property type="match status" value="1"/>
</dbReference>
<keyword evidence="2 9" id="KW-0963">Cytoplasm</keyword>
<feature type="domain" description="Response regulatory" evidence="11">
    <location>
        <begin position="8"/>
        <end position="126"/>
    </location>
</feature>
<dbReference type="PROSITE" id="PS50110">
    <property type="entry name" value="RESPONSE_REGULATORY"/>
    <property type="match status" value="1"/>
</dbReference>
<evidence type="ECO:0000313" key="13">
    <source>
        <dbReference type="Proteomes" id="UP001500784"/>
    </source>
</evidence>
<evidence type="ECO:0000256" key="3">
    <source>
        <dbReference type="ARBA" id="ARBA00022553"/>
    </source>
</evidence>
<evidence type="ECO:0000256" key="9">
    <source>
        <dbReference type="PIRNR" id="PIRNR006171"/>
    </source>
</evidence>
<comment type="caution">
    <text evidence="12">The sequence shown here is derived from an EMBL/GenBank/DDBJ whole genome shotgun (WGS) entry which is preliminary data.</text>
</comment>
<protein>
    <recommendedName>
        <fullName evidence="9">Transcriptional regulatory protein</fullName>
    </recommendedName>
</protein>
<reference evidence="12 13" key="1">
    <citation type="journal article" date="2019" name="Int. J. Syst. Evol. Microbiol.">
        <title>The Global Catalogue of Microorganisms (GCM) 10K type strain sequencing project: providing services to taxonomists for standard genome sequencing and annotation.</title>
        <authorList>
            <consortium name="The Broad Institute Genomics Platform"/>
            <consortium name="The Broad Institute Genome Sequencing Center for Infectious Disease"/>
            <person name="Wu L."/>
            <person name="Ma J."/>
        </authorList>
    </citation>
    <scope>NUCLEOTIDE SEQUENCE [LARGE SCALE GENOMIC DNA]</scope>
    <source>
        <strain evidence="12 13">JCM 13316</strain>
    </source>
</reference>
<dbReference type="PIRSF" id="PIRSF006171">
    <property type="entry name" value="RR_citrat_malat"/>
    <property type="match status" value="1"/>
</dbReference>
<gene>
    <name evidence="12" type="ORF">GCM10009688_20580</name>
</gene>
<dbReference type="SMART" id="SM00448">
    <property type="entry name" value="REC"/>
    <property type="match status" value="1"/>
</dbReference>
<evidence type="ECO:0000256" key="5">
    <source>
        <dbReference type="ARBA" id="ARBA00023015"/>
    </source>
</evidence>
<dbReference type="InterPro" id="IPR011006">
    <property type="entry name" value="CheY-like_superfamily"/>
</dbReference>
<dbReference type="RefSeq" id="WP_246167697.1">
    <property type="nucleotide sequence ID" value="NZ_BAAALV010000003.1"/>
</dbReference>
<keyword evidence="8 9" id="KW-0804">Transcription</keyword>
<dbReference type="InterPro" id="IPR001789">
    <property type="entry name" value="Sig_transdc_resp-reg_receiver"/>
</dbReference>
<dbReference type="PANTHER" id="PTHR45526">
    <property type="entry name" value="TRANSCRIPTIONAL REGULATORY PROTEIN DPIA"/>
    <property type="match status" value="1"/>
</dbReference>
<name>A0ABN2P9D7_9MICC</name>
<dbReference type="InterPro" id="IPR024187">
    <property type="entry name" value="Sig_transdc_resp-reg_cit/mal"/>
</dbReference>
<keyword evidence="6 9" id="KW-0238">DNA-binding</keyword>
<dbReference type="Pfam" id="PF00072">
    <property type="entry name" value="Response_reg"/>
    <property type="match status" value="1"/>
</dbReference>
<comment type="subcellular location">
    <subcellularLocation>
        <location evidence="1 9">Cytoplasm</location>
    </subcellularLocation>
</comment>
<evidence type="ECO:0000256" key="1">
    <source>
        <dbReference type="ARBA" id="ARBA00004496"/>
    </source>
</evidence>
<keyword evidence="5 9" id="KW-0805">Transcription regulation</keyword>
<dbReference type="InterPro" id="IPR048714">
    <property type="entry name" value="DpiA-like_HTH"/>
</dbReference>
<keyword evidence="3 10" id="KW-0597">Phosphoprotein</keyword>
<evidence type="ECO:0000256" key="7">
    <source>
        <dbReference type="ARBA" id="ARBA00023159"/>
    </source>
</evidence>
<feature type="modified residue" description="4-aspartylphosphate" evidence="10">
    <location>
        <position position="61"/>
    </location>
</feature>
<proteinExistence type="predicted"/>
<keyword evidence="7 9" id="KW-0010">Activator</keyword>
<evidence type="ECO:0000256" key="6">
    <source>
        <dbReference type="ARBA" id="ARBA00023125"/>
    </source>
</evidence>
<dbReference type="Gene3D" id="3.40.50.2300">
    <property type="match status" value="1"/>
</dbReference>
<dbReference type="SUPFAM" id="SSF52172">
    <property type="entry name" value="CheY-like"/>
    <property type="match status" value="1"/>
</dbReference>
<evidence type="ECO:0000256" key="2">
    <source>
        <dbReference type="ARBA" id="ARBA00022490"/>
    </source>
</evidence>
<dbReference type="InterPro" id="IPR036388">
    <property type="entry name" value="WH-like_DNA-bd_sf"/>
</dbReference>
<keyword evidence="13" id="KW-1185">Reference proteome</keyword>
<dbReference type="EMBL" id="BAAALV010000003">
    <property type="protein sequence ID" value="GAA1915506.1"/>
    <property type="molecule type" value="Genomic_DNA"/>
</dbReference>
<dbReference type="Proteomes" id="UP001500784">
    <property type="component" value="Unassembled WGS sequence"/>
</dbReference>
<accession>A0ABN2P9D7</accession>
<dbReference type="Pfam" id="PF20714">
    <property type="entry name" value="HTH_64"/>
    <property type="match status" value="1"/>
</dbReference>
<organism evidence="12 13">
    <name type="scientific">Arthrobacter gandavensis</name>
    <dbReference type="NCBI Taxonomy" id="169960"/>
    <lineage>
        <taxon>Bacteria</taxon>
        <taxon>Bacillati</taxon>
        <taxon>Actinomycetota</taxon>
        <taxon>Actinomycetes</taxon>
        <taxon>Micrococcales</taxon>
        <taxon>Micrococcaceae</taxon>
        <taxon>Arthrobacter</taxon>
    </lineage>
</organism>
<evidence type="ECO:0000256" key="10">
    <source>
        <dbReference type="PROSITE-ProRule" id="PRU00169"/>
    </source>
</evidence>
<evidence type="ECO:0000256" key="8">
    <source>
        <dbReference type="ARBA" id="ARBA00023163"/>
    </source>
</evidence>
<dbReference type="InterPro" id="IPR051271">
    <property type="entry name" value="2C-system_Tx_regulators"/>
</dbReference>
<dbReference type="PANTHER" id="PTHR45526:SF1">
    <property type="entry name" value="TRANSCRIPTIONAL REGULATORY PROTEIN DCUR-RELATED"/>
    <property type="match status" value="1"/>
</dbReference>
<evidence type="ECO:0000259" key="11">
    <source>
        <dbReference type="PROSITE" id="PS50110"/>
    </source>
</evidence>
<keyword evidence="4 9" id="KW-0902">Two-component regulatory system</keyword>
<evidence type="ECO:0000256" key="4">
    <source>
        <dbReference type="ARBA" id="ARBA00023012"/>
    </source>
</evidence>